<sequence>MSKPTTNWEKVGDKFYRKVQLYQAVFDQDLELENYHVVGAPYSGAVAIYRDEDKLQTYRGPGATKSSIDIYSCAGKLIRSINWDKGSIRGLGWSEDEKLLVITADGTVRCYYGLQGDFVPFTLGHDAEQLGVVSCKFYSTGFVALLGNNHLISVTSYTEPRPKLLAIPPTDPIISWSIVPPAYSLSRSVEVILAIGTTLYVVDATEAEDRNFDAGPFRHISVSPRAEFLAFYTEDGKVWVVSGDWSEKLSEYDSKIKTVPKDMEWCGSNAVALAWEDEVHLIGPRSAATKFYYDTWVHLLPDIDGIRLLTNDVCEFIQKVPDEAVDVFRLGSDSPAANLLEASSLLEQKSPKADDLIQLIRPSLGEAVDTCIKAAAHEYNIHWQKSLLKAASYGKSVLDLYSSDDFVDTCDTLRVLNAVRFYEVGLPLSYDQYRRMTPEKLIERLTNRSEYLLALRIAEYLHLPSNQIHGHWAQQKVRVSTDPEEEICSLIVKKLHGKPGVSFEEIARAAYDEGRVRLATDLLNYEPRAGKQVPLLLNMKEDLIALDKAIESGDTDLIYHVLLHLRKKLPLASFFRVINSRPVATALVESSAWDQDRDLLKDLYYQDDRRLDGSNLLLSEALSQDSPSAAQDKLKLASKYLQDSRESTAVFQRQAIDDAAKLLRLQTQFESDLNGQRDSAPSTLPGQTYIGLSANETIFQLIRQGHTKRAQKVQSEFKINDKTFTYIRLRALVAARHWTELEDYAKQKKSPIGWEPFFNEILGAGNTRVASVFIPKCTSLSVPERVEMWIKCGLLVKAGEEAFKVKDRELLEEIRGKAAGSAAIEVERLLGRMTKVVVVMAFSNQIWDSDGQMRFSTLVAGFLAATPAIAIPYEQYILAPKSRTVLPVSVHSSNGSVTNPESLTKPNGSAVFTGEAATAYDFGKNIAGLVSVTIGSTGSMNEYIGVTFSESSLWVSNRSSDATADAGKDETLWFRVNGTGTYTAPREKLRGAFRYMTLVHNGTGSLEVTGAQVHFTAMPHWEDDAIGNYTGYFHCDDELLNRVWYAGAYTNQLCTIPPDTGNALVHLREPGYSSTDDQSPVNVTWYNNYTITKGSSTLVDGAKRDRLVWAGDMAIAVPAVVVSTNDVVSVENALDSLFAIQNSTTGLLPYAGRPFFSAVSFTYHLYTMIGVADHYLYTGEISYLQSLWEQYKFALEFPLSAIDSSGLMNVTSPNDWLRFGMGGHNIEANAILYYTLNQAIYLAGALNDTANVSSWRDTAEGIKTAANELLWVEEEGMYKDNETTTLLPQDGNAWAVVANLTTNSSQISSISQHLAGRWTPYGAPAPEAADAISPFISGFELQAHFAAQNTSAALDLMRLQWGFMLDDPRMTNSTFIEGYSTTGNLHYAPYNNDARISHAHGWATGPTSSLTQYVAGVQLLTAGGATWRIAPSLGDLKSVDAGFSTPLGFFGAKTKVSDSGVEMEFETPKGTSGEVRVPVLECDGKVVMRGEEGCEDVVADVVKGEEVVVRDVAGGRWEATFTCGE</sequence>
<dbReference type="GO" id="GO:0016197">
    <property type="term" value="P:endosomal transport"/>
    <property type="evidence" value="ECO:0007669"/>
    <property type="project" value="TreeGrafter"/>
</dbReference>
<dbReference type="InterPro" id="IPR038132">
    <property type="entry name" value="Vps16_C_sf"/>
</dbReference>
<dbReference type="Gene3D" id="1.10.150.780">
    <property type="entry name" value="Vps16, C-terminal region"/>
    <property type="match status" value="1"/>
</dbReference>
<dbReference type="GO" id="GO:0005768">
    <property type="term" value="C:endosome"/>
    <property type="evidence" value="ECO:0007669"/>
    <property type="project" value="UniProtKB-ARBA"/>
</dbReference>
<dbReference type="InterPro" id="IPR035396">
    <property type="entry name" value="Bac_rhamnosid6H"/>
</dbReference>
<dbReference type="SUPFAM" id="SSF48208">
    <property type="entry name" value="Six-hairpin glycosidases"/>
    <property type="match status" value="1"/>
</dbReference>
<dbReference type="PANTHER" id="PTHR12811:SF0">
    <property type="entry name" value="VACUOLAR PROTEIN SORTING-ASSOCIATED PROTEIN 16 HOMOLOG"/>
    <property type="match status" value="1"/>
</dbReference>
<dbReference type="InterPro" id="IPR016534">
    <property type="entry name" value="VPS16"/>
</dbReference>
<dbReference type="Pfam" id="PF17390">
    <property type="entry name" value="Bac_rhamnosid_C"/>
    <property type="match status" value="1"/>
</dbReference>
<dbReference type="InterPro" id="IPR015943">
    <property type="entry name" value="WD40/YVTN_repeat-like_dom_sf"/>
</dbReference>
<dbReference type="SUPFAM" id="SSF50978">
    <property type="entry name" value="WD40 repeat-like"/>
    <property type="match status" value="1"/>
</dbReference>
<dbReference type="InterPro" id="IPR012341">
    <property type="entry name" value="6hp_glycosidase-like_sf"/>
</dbReference>
<dbReference type="Pfam" id="PF04840">
    <property type="entry name" value="Vps16_C"/>
    <property type="match status" value="1"/>
</dbReference>
<dbReference type="InterPro" id="IPR036322">
    <property type="entry name" value="WD40_repeat_dom_sf"/>
</dbReference>
<feature type="domain" description="Alpha-L-rhamnosidase C-terminal" evidence="5">
    <location>
        <begin position="1416"/>
        <end position="1484"/>
    </location>
</feature>
<dbReference type="Pfam" id="PF17389">
    <property type="entry name" value="Bac_rhamnosid6H"/>
    <property type="match status" value="1"/>
</dbReference>
<evidence type="ECO:0000259" key="3">
    <source>
        <dbReference type="Pfam" id="PF04841"/>
    </source>
</evidence>
<feature type="domain" description="Vps16 C-terminal" evidence="2">
    <location>
        <begin position="501"/>
        <end position="819"/>
    </location>
</feature>
<dbReference type="Proteomes" id="UP001056012">
    <property type="component" value="Chromosome 7"/>
</dbReference>
<evidence type="ECO:0000313" key="6">
    <source>
        <dbReference type="EMBL" id="USP81835.1"/>
    </source>
</evidence>
<evidence type="ECO:0000259" key="2">
    <source>
        <dbReference type="Pfam" id="PF04840"/>
    </source>
</evidence>
<dbReference type="Gene3D" id="2.60.420.10">
    <property type="entry name" value="Maltose phosphorylase, domain 3"/>
    <property type="match status" value="1"/>
</dbReference>
<reference evidence="6" key="1">
    <citation type="submission" date="2021-12" db="EMBL/GenBank/DDBJ databases">
        <title>Curvularia clavata genome.</title>
        <authorList>
            <person name="Cao Y."/>
        </authorList>
    </citation>
    <scope>NUCLEOTIDE SEQUENCE</scope>
    <source>
        <strain evidence="6">Yc1106</strain>
    </source>
</reference>
<organism evidence="6 7">
    <name type="scientific">Curvularia clavata</name>
    <dbReference type="NCBI Taxonomy" id="95742"/>
    <lineage>
        <taxon>Eukaryota</taxon>
        <taxon>Fungi</taxon>
        <taxon>Dikarya</taxon>
        <taxon>Ascomycota</taxon>
        <taxon>Pezizomycotina</taxon>
        <taxon>Dothideomycetes</taxon>
        <taxon>Pleosporomycetidae</taxon>
        <taxon>Pleosporales</taxon>
        <taxon>Pleosporineae</taxon>
        <taxon>Pleosporaceae</taxon>
        <taxon>Curvularia</taxon>
    </lineage>
</organism>
<dbReference type="PANTHER" id="PTHR12811">
    <property type="entry name" value="VACUOLAR PROTEIN SORTING VPS16"/>
    <property type="match status" value="1"/>
</dbReference>
<protein>
    <recommendedName>
        <fullName evidence="8">Glycoside hydrolase family 78 protein</fullName>
    </recommendedName>
</protein>
<dbReference type="InterPro" id="IPR008928">
    <property type="entry name" value="6-hairpin_glycosidase_sf"/>
</dbReference>
<dbReference type="Gene3D" id="1.50.10.10">
    <property type="match status" value="1"/>
</dbReference>
<dbReference type="VEuPathDB" id="FungiDB:yc1106_09109"/>
<keyword evidence="7" id="KW-1185">Reference proteome</keyword>
<dbReference type="InterPro" id="IPR006926">
    <property type="entry name" value="Vps16_N"/>
</dbReference>
<dbReference type="OrthoDB" id="1792at2759"/>
<evidence type="ECO:0000259" key="4">
    <source>
        <dbReference type="Pfam" id="PF17389"/>
    </source>
</evidence>
<dbReference type="InterPro" id="IPR035398">
    <property type="entry name" value="Bac_rhamnosid_C"/>
</dbReference>
<proteinExistence type="inferred from homology"/>
<dbReference type="GO" id="GO:0003824">
    <property type="term" value="F:catalytic activity"/>
    <property type="evidence" value="ECO:0007669"/>
    <property type="project" value="UniProtKB-ARBA"/>
</dbReference>
<dbReference type="Gene3D" id="2.130.10.10">
    <property type="entry name" value="YVTN repeat-like/Quinoprotein amine dehydrogenase"/>
    <property type="match status" value="1"/>
</dbReference>
<gene>
    <name evidence="6" type="ORF">yc1106_09109</name>
</gene>
<dbReference type="Pfam" id="PF04841">
    <property type="entry name" value="Vps16_N"/>
    <property type="match status" value="1"/>
</dbReference>
<dbReference type="GO" id="GO:0042144">
    <property type="term" value="P:vacuole fusion, non-autophagic"/>
    <property type="evidence" value="ECO:0007669"/>
    <property type="project" value="TreeGrafter"/>
</dbReference>
<evidence type="ECO:0008006" key="8">
    <source>
        <dbReference type="Google" id="ProtNLM"/>
    </source>
</evidence>
<evidence type="ECO:0000313" key="7">
    <source>
        <dbReference type="Proteomes" id="UP001056012"/>
    </source>
</evidence>
<dbReference type="GO" id="GO:0003779">
    <property type="term" value="F:actin binding"/>
    <property type="evidence" value="ECO:0007669"/>
    <property type="project" value="TreeGrafter"/>
</dbReference>
<dbReference type="GO" id="GO:0030897">
    <property type="term" value="C:HOPS complex"/>
    <property type="evidence" value="ECO:0007669"/>
    <property type="project" value="TreeGrafter"/>
</dbReference>
<comment type="similarity">
    <text evidence="1">Belongs to the VPS16 family.</text>
</comment>
<name>A0A9Q9DXD4_CURCL</name>
<feature type="domain" description="Alpha-L-rhamnosidase six-hairpin glycosidase" evidence="4">
    <location>
        <begin position="1095"/>
        <end position="1313"/>
    </location>
</feature>
<dbReference type="GO" id="GO:0005975">
    <property type="term" value="P:carbohydrate metabolic process"/>
    <property type="evidence" value="ECO:0007669"/>
    <property type="project" value="InterPro"/>
</dbReference>
<accession>A0A9Q9DXD4</accession>
<dbReference type="GO" id="GO:0006886">
    <property type="term" value="P:intracellular protein transport"/>
    <property type="evidence" value="ECO:0007669"/>
    <property type="project" value="InterPro"/>
</dbReference>
<evidence type="ECO:0000256" key="1">
    <source>
        <dbReference type="ARBA" id="ARBA00009250"/>
    </source>
</evidence>
<dbReference type="InterPro" id="IPR006925">
    <property type="entry name" value="Vps16_C"/>
</dbReference>
<feature type="domain" description="Vps16 N-terminal" evidence="3">
    <location>
        <begin position="4"/>
        <end position="408"/>
    </location>
</feature>
<dbReference type="EMBL" id="CP089280">
    <property type="protein sequence ID" value="USP81835.1"/>
    <property type="molecule type" value="Genomic_DNA"/>
</dbReference>
<evidence type="ECO:0000259" key="5">
    <source>
        <dbReference type="Pfam" id="PF17390"/>
    </source>
</evidence>
<dbReference type="FunFam" id="2.130.10.10:FF:000635">
    <property type="entry name" value="Probable vacuolar protein sorting-associated protein 16 homolog"/>
    <property type="match status" value="1"/>
</dbReference>